<organism evidence="2 3">
    <name type="scientific">Thalictrum thalictroides</name>
    <name type="common">Rue-anemone</name>
    <name type="synonym">Anemone thalictroides</name>
    <dbReference type="NCBI Taxonomy" id="46969"/>
    <lineage>
        <taxon>Eukaryota</taxon>
        <taxon>Viridiplantae</taxon>
        <taxon>Streptophyta</taxon>
        <taxon>Embryophyta</taxon>
        <taxon>Tracheophyta</taxon>
        <taxon>Spermatophyta</taxon>
        <taxon>Magnoliopsida</taxon>
        <taxon>Ranunculales</taxon>
        <taxon>Ranunculaceae</taxon>
        <taxon>Thalictroideae</taxon>
        <taxon>Thalictrum</taxon>
    </lineage>
</organism>
<reference evidence="2 3" key="1">
    <citation type="submission" date="2020-06" db="EMBL/GenBank/DDBJ databases">
        <title>Transcriptomic and genomic resources for Thalictrum thalictroides and T. hernandezii: Facilitating candidate gene discovery in an emerging model plant lineage.</title>
        <authorList>
            <person name="Arias T."/>
            <person name="Riano-Pachon D.M."/>
            <person name="Di Stilio V.S."/>
        </authorList>
    </citation>
    <scope>NUCLEOTIDE SEQUENCE [LARGE SCALE GENOMIC DNA]</scope>
    <source>
        <strain evidence="3">cv. WT478/WT964</strain>
        <tissue evidence="2">Leaves</tissue>
    </source>
</reference>
<comment type="caution">
    <text evidence="2">The sequence shown here is derived from an EMBL/GenBank/DDBJ whole genome shotgun (WGS) entry which is preliminary data.</text>
</comment>
<evidence type="ECO:0000313" key="2">
    <source>
        <dbReference type="EMBL" id="KAF5176539.1"/>
    </source>
</evidence>
<dbReference type="Pfam" id="PF03080">
    <property type="entry name" value="Neprosin"/>
    <property type="match status" value="1"/>
</dbReference>
<dbReference type="InterPro" id="IPR053168">
    <property type="entry name" value="Glutamic_endopeptidase"/>
</dbReference>
<dbReference type="Proteomes" id="UP000554482">
    <property type="component" value="Unassembled WGS sequence"/>
</dbReference>
<dbReference type="AlphaFoldDB" id="A0A7J6UVH2"/>
<dbReference type="EMBL" id="JABWDY010042617">
    <property type="protein sequence ID" value="KAF5176539.1"/>
    <property type="molecule type" value="Genomic_DNA"/>
</dbReference>
<dbReference type="PANTHER" id="PTHR31589:SF110">
    <property type="entry name" value="PROTEIN, PUTATIVE (DUF239)-RELATED"/>
    <property type="match status" value="1"/>
</dbReference>
<evidence type="ECO:0000313" key="3">
    <source>
        <dbReference type="Proteomes" id="UP000554482"/>
    </source>
</evidence>
<dbReference type="PANTHER" id="PTHR31589">
    <property type="entry name" value="PROTEIN, PUTATIVE (DUF239)-RELATED-RELATED"/>
    <property type="match status" value="1"/>
</dbReference>
<protein>
    <submittedName>
        <fullName evidence="2">Putative NEP-interacting protein</fullName>
    </submittedName>
</protein>
<dbReference type="Gene3D" id="3.90.1320.10">
    <property type="entry name" value="Outer-capsid protein sigma 3, large lobe"/>
    <property type="match status" value="1"/>
</dbReference>
<dbReference type="OrthoDB" id="1858978at2759"/>
<keyword evidence="3" id="KW-1185">Reference proteome</keyword>
<feature type="domain" description="Neprosin PEP catalytic" evidence="1">
    <location>
        <begin position="2"/>
        <end position="256"/>
    </location>
</feature>
<evidence type="ECO:0000259" key="1">
    <source>
        <dbReference type="PROSITE" id="PS52045"/>
    </source>
</evidence>
<dbReference type="InterPro" id="IPR004314">
    <property type="entry name" value="Neprosin"/>
</dbReference>
<gene>
    <name evidence="2" type="ORF">FRX31_033875</name>
</gene>
<accession>A0A7J6UVH2</accession>
<proteinExistence type="predicted"/>
<dbReference type="PROSITE" id="PS52045">
    <property type="entry name" value="NEPROSIN_PEP_CD"/>
    <property type="match status" value="1"/>
</dbReference>
<sequence length="257" mass="28779">MSLQYPGQHLAILRSRTPDKQYGIRARLSLNNPQPVGLDQTSMAEMWVQSNGGDQMNGLQTGWIVAPQANGDDRTHLFVLTTTDGYKTRCFNTLCGTFIQTDSTLPVDAELEPISVIGGKQHEVDLAIVLDNDTRHWWLVLDGTIYLGYFPTQIFTQLGDGGTYIAWGGLTIAPLGEWSPPMGTGHNEFGTEDTRLLGYFSHLRLVDSLYNYIDPNEHVLEEYRDSYLCYDIKYLGHRSNMGHMFFYGGPGSDKCGI</sequence>
<name>A0A7J6UVH2_THATH</name>